<keyword evidence="1" id="KW-0175">Coiled coil</keyword>
<dbReference type="SUPFAM" id="SSF57997">
    <property type="entry name" value="Tropomyosin"/>
    <property type="match status" value="1"/>
</dbReference>
<proteinExistence type="predicted"/>
<accession>A0A1I2RH90</accession>
<sequence>MTNSKDMLTIASLEDRQKYYRNKALKLEQSMIFAKEKLAQLKEELSEKSEKTKEINRNHQNLTQQLSDLKKDYEALTLRHREIQDKLDKAEETIAQLKQNQRATTDLSHETYQRRVQGYERLLGEVQKEINDKDKRIAVYEKRLAILENRLKNERKKVEPVVETGDRGTANYRAISYINYAWILNGKKSLIQGNVVIENTGSLPLGTPTICFRFHPGDIAALKGHVLHEEDALAGESEQEENQWVILDMEDESDLNPTGEIWVRPSGSLILNPDQSTAFTNFQIPIDHSYLTSVRIECFVFFGEDMYKIKCGNEIVVNTSFTKQDREPIVKDDDHGTHPSK</sequence>
<protein>
    <submittedName>
        <fullName evidence="2">Uncharacterized protein</fullName>
    </submittedName>
</protein>
<dbReference type="EMBL" id="FOOY01000009">
    <property type="protein sequence ID" value="SFG37126.1"/>
    <property type="molecule type" value="Genomic_DNA"/>
</dbReference>
<dbReference type="Proteomes" id="UP000198752">
    <property type="component" value="Unassembled WGS sequence"/>
</dbReference>
<evidence type="ECO:0000313" key="3">
    <source>
        <dbReference type="Proteomes" id="UP000198752"/>
    </source>
</evidence>
<reference evidence="3" key="1">
    <citation type="submission" date="2016-10" db="EMBL/GenBank/DDBJ databases">
        <authorList>
            <person name="Varghese N."/>
            <person name="Submissions S."/>
        </authorList>
    </citation>
    <scope>NUCLEOTIDE SEQUENCE [LARGE SCALE GENOMIC DNA]</scope>
    <source>
        <strain evidence="3">ATCC 700379</strain>
    </source>
</reference>
<dbReference type="RefSeq" id="WP_093671588.1">
    <property type="nucleotide sequence ID" value="NZ_FOOY01000009.1"/>
</dbReference>
<evidence type="ECO:0000313" key="2">
    <source>
        <dbReference type="EMBL" id="SFG37126.1"/>
    </source>
</evidence>
<dbReference type="Gene3D" id="1.10.287.1490">
    <property type="match status" value="1"/>
</dbReference>
<feature type="coiled-coil region" evidence="1">
    <location>
        <begin position="24"/>
        <end position="157"/>
    </location>
</feature>
<dbReference type="OrthoDB" id="2679997at2"/>
<organism evidence="2 3">
    <name type="scientific">Sporolactobacillus nakayamae</name>
    <dbReference type="NCBI Taxonomy" id="269670"/>
    <lineage>
        <taxon>Bacteria</taxon>
        <taxon>Bacillati</taxon>
        <taxon>Bacillota</taxon>
        <taxon>Bacilli</taxon>
        <taxon>Bacillales</taxon>
        <taxon>Sporolactobacillaceae</taxon>
        <taxon>Sporolactobacillus</taxon>
    </lineage>
</organism>
<name>A0A1I2RH90_9BACL</name>
<dbReference type="AlphaFoldDB" id="A0A1I2RH90"/>
<evidence type="ECO:0000256" key="1">
    <source>
        <dbReference type="SAM" id="Coils"/>
    </source>
</evidence>
<keyword evidence="3" id="KW-1185">Reference proteome</keyword>
<gene>
    <name evidence="2" type="ORF">SAMN02982927_01495</name>
</gene>